<organism evidence="7 8">
    <name type="scientific">Acanthosepion pharaonis</name>
    <name type="common">Pharaoh cuttlefish</name>
    <name type="synonym">Sepia pharaonis</name>
    <dbReference type="NCBI Taxonomy" id="158019"/>
    <lineage>
        <taxon>Eukaryota</taxon>
        <taxon>Metazoa</taxon>
        <taxon>Spiralia</taxon>
        <taxon>Lophotrochozoa</taxon>
        <taxon>Mollusca</taxon>
        <taxon>Cephalopoda</taxon>
        <taxon>Coleoidea</taxon>
        <taxon>Decapodiformes</taxon>
        <taxon>Sepiida</taxon>
        <taxon>Sepiina</taxon>
        <taxon>Sepiidae</taxon>
        <taxon>Acanthosepion</taxon>
    </lineage>
</organism>
<name>A0A812ESP4_ACAPH</name>
<reference evidence="7" key="1">
    <citation type="submission" date="2021-01" db="EMBL/GenBank/DDBJ databases">
        <authorList>
            <person name="Li R."/>
            <person name="Bekaert M."/>
        </authorList>
    </citation>
    <scope>NUCLEOTIDE SEQUENCE</scope>
    <source>
        <strain evidence="7">Farmed</strain>
    </source>
</reference>
<feature type="transmembrane region" description="Helical" evidence="6">
    <location>
        <begin position="435"/>
        <end position="455"/>
    </location>
</feature>
<feature type="transmembrane region" description="Helical" evidence="6">
    <location>
        <begin position="144"/>
        <end position="166"/>
    </location>
</feature>
<feature type="transmembrane region" description="Helical" evidence="6">
    <location>
        <begin position="363"/>
        <end position="381"/>
    </location>
</feature>
<dbReference type="InterPro" id="IPR005016">
    <property type="entry name" value="TDE1/TMS"/>
</dbReference>
<dbReference type="Pfam" id="PF03348">
    <property type="entry name" value="Serinc"/>
    <property type="match status" value="1"/>
</dbReference>
<feature type="transmembrane region" description="Helical" evidence="6">
    <location>
        <begin position="7"/>
        <end position="25"/>
    </location>
</feature>
<comment type="caution">
    <text evidence="7">The sequence shown here is derived from an EMBL/GenBank/DDBJ whole genome shotgun (WGS) entry which is preliminary data.</text>
</comment>
<protein>
    <submittedName>
        <fullName evidence="7">SERINC1_3</fullName>
    </submittedName>
</protein>
<dbReference type="AlphaFoldDB" id="A0A812ESP4"/>
<keyword evidence="8" id="KW-1185">Reference proteome</keyword>
<evidence type="ECO:0000256" key="6">
    <source>
        <dbReference type="SAM" id="Phobius"/>
    </source>
</evidence>
<evidence type="ECO:0000256" key="2">
    <source>
        <dbReference type="ARBA" id="ARBA00006665"/>
    </source>
</evidence>
<feature type="transmembrane region" description="Helical" evidence="6">
    <location>
        <begin position="204"/>
        <end position="227"/>
    </location>
</feature>
<evidence type="ECO:0000256" key="5">
    <source>
        <dbReference type="ARBA" id="ARBA00023136"/>
    </source>
</evidence>
<feature type="transmembrane region" description="Helical" evidence="6">
    <location>
        <begin position="475"/>
        <end position="495"/>
    </location>
</feature>
<evidence type="ECO:0000313" key="8">
    <source>
        <dbReference type="Proteomes" id="UP000597762"/>
    </source>
</evidence>
<comment type="similarity">
    <text evidence="2">Belongs to the TDE1 family.</text>
</comment>
<keyword evidence="4 6" id="KW-1133">Transmembrane helix</keyword>
<feature type="transmembrane region" description="Helical" evidence="6">
    <location>
        <begin position="248"/>
        <end position="274"/>
    </location>
</feature>
<accession>A0A812ESP4</accession>
<feature type="transmembrane region" description="Helical" evidence="6">
    <location>
        <begin position="316"/>
        <end position="334"/>
    </location>
</feature>
<proteinExistence type="inferred from homology"/>
<gene>
    <name evidence="7" type="ORF">SPHA_81342</name>
</gene>
<dbReference type="EMBL" id="CAHIKZ030005631">
    <property type="protein sequence ID" value="CAE1332312.1"/>
    <property type="molecule type" value="Genomic_DNA"/>
</dbReference>
<dbReference type="OrthoDB" id="5963193at2759"/>
<feature type="transmembrane region" description="Helical" evidence="6">
    <location>
        <begin position="45"/>
        <end position="73"/>
    </location>
</feature>
<dbReference type="PANTHER" id="PTHR10383:SF9">
    <property type="entry name" value="SERINE INCORPORATOR, ISOFORM F"/>
    <property type="match status" value="1"/>
</dbReference>
<evidence type="ECO:0000313" key="7">
    <source>
        <dbReference type="EMBL" id="CAE1332312.1"/>
    </source>
</evidence>
<dbReference type="GO" id="GO:0016020">
    <property type="term" value="C:membrane"/>
    <property type="evidence" value="ECO:0007669"/>
    <property type="project" value="UniProtKB-SubCell"/>
</dbReference>
<keyword evidence="3 6" id="KW-0812">Transmembrane</keyword>
<dbReference type="PANTHER" id="PTHR10383">
    <property type="entry name" value="SERINE INCORPORATOR"/>
    <property type="match status" value="1"/>
</dbReference>
<evidence type="ECO:0000256" key="4">
    <source>
        <dbReference type="ARBA" id="ARBA00022989"/>
    </source>
</evidence>
<feature type="transmembrane region" description="Helical" evidence="6">
    <location>
        <begin position="178"/>
        <end position="198"/>
    </location>
</feature>
<sequence length="501" mass="55875">MEVPISIYLSIYLSIYVCRSLSIYLSDNAEKTVNSVEAFDSCLFQIMGCILGGLGTSLACCCGSAACSLCCSACPSCKSSTASRIGYALMLVFSTIVASIMLIPDLRTKLDQIPGLCKNFFGEEVIHNVHNRTAFCDDVVGYLAVYRVCFATTAFFLIFSLIMINVKSSRDPRSGIQNGFWFFKFLFLIALGVGAFFIPRGTFGQAWMGIGMAGGLLFILIQLILLVDFAHGWSESWVERYEETESKCYYFGLLFFSGFFYLISLTAIVLFYIFYAGDPGCTLHKFFISFNLILCVIVSIISVLPRVQEAQPRSGLLQASVITIYTMYLTWSAMTNNPDCRCNPRKDCANANGDFAKLGPFDWQSIVALVIWFCAVLYSSIRTSSNSQVGKITMSERTILQADTGSTKSDDLEPGKSGQNVWDNEEEEAAYSYSFFHFMFCLAALYVMMTLTNWFRPSSDLKTLNSNTASMWVKIISSWLALALYVWTLVAPIVLNNRDFS</sequence>
<feature type="transmembrane region" description="Helical" evidence="6">
    <location>
        <begin position="286"/>
        <end position="304"/>
    </location>
</feature>
<dbReference type="Proteomes" id="UP000597762">
    <property type="component" value="Unassembled WGS sequence"/>
</dbReference>
<evidence type="ECO:0000256" key="1">
    <source>
        <dbReference type="ARBA" id="ARBA00004141"/>
    </source>
</evidence>
<evidence type="ECO:0000256" key="3">
    <source>
        <dbReference type="ARBA" id="ARBA00022692"/>
    </source>
</evidence>
<feature type="transmembrane region" description="Helical" evidence="6">
    <location>
        <begin position="85"/>
        <end position="103"/>
    </location>
</feature>
<comment type="subcellular location">
    <subcellularLocation>
        <location evidence="1">Membrane</location>
        <topology evidence="1">Multi-pass membrane protein</topology>
    </subcellularLocation>
</comment>
<keyword evidence="5 6" id="KW-0472">Membrane</keyword>